<organism evidence="1">
    <name type="scientific">Podoviridae sp. ctz6O13</name>
    <dbReference type="NCBI Taxonomy" id="2827757"/>
    <lineage>
        <taxon>Viruses</taxon>
        <taxon>Duplodnaviria</taxon>
        <taxon>Heunggongvirae</taxon>
        <taxon>Uroviricota</taxon>
        <taxon>Caudoviricetes</taxon>
    </lineage>
</organism>
<dbReference type="EMBL" id="BK032843">
    <property type="protein sequence ID" value="DAF63687.1"/>
    <property type="molecule type" value="Genomic_DNA"/>
</dbReference>
<name>A0A8S5TL16_9CAUD</name>
<proteinExistence type="predicted"/>
<protein>
    <submittedName>
        <fullName evidence="1">Uncharacterized protein</fullName>
    </submittedName>
</protein>
<reference evidence="1" key="1">
    <citation type="journal article" date="2021" name="Proc. Natl. Acad. Sci. U.S.A.">
        <title>A Catalog of Tens of Thousands of Viruses from Human Metagenomes Reveals Hidden Associations with Chronic Diseases.</title>
        <authorList>
            <person name="Tisza M.J."/>
            <person name="Buck C.B."/>
        </authorList>
    </citation>
    <scope>NUCLEOTIDE SEQUENCE</scope>
    <source>
        <strain evidence="1">Ctz6O13</strain>
    </source>
</reference>
<evidence type="ECO:0000313" key="1">
    <source>
        <dbReference type="EMBL" id="DAF63687.1"/>
    </source>
</evidence>
<sequence length="39" mass="4624">MSFCWLMRGAPPSPLCSENFRRSWCLVVWCLFSRSLLSR</sequence>
<accession>A0A8S5TL16</accession>